<accession>A0ACC3MBU8</accession>
<evidence type="ECO:0000313" key="1">
    <source>
        <dbReference type="EMBL" id="KAK3684482.1"/>
    </source>
</evidence>
<reference evidence="1" key="1">
    <citation type="submission" date="2023-07" db="EMBL/GenBank/DDBJ databases">
        <title>Black Yeasts Isolated from many extreme environments.</title>
        <authorList>
            <person name="Coleine C."/>
            <person name="Stajich J.E."/>
            <person name="Selbmann L."/>
        </authorList>
    </citation>
    <scope>NUCLEOTIDE SEQUENCE</scope>
    <source>
        <strain evidence="1">CCFEE 5714</strain>
    </source>
</reference>
<evidence type="ECO:0000313" key="2">
    <source>
        <dbReference type="Proteomes" id="UP001281147"/>
    </source>
</evidence>
<proteinExistence type="predicted"/>
<gene>
    <name evidence="1" type="ORF">LTR37_020230</name>
</gene>
<dbReference type="Proteomes" id="UP001281147">
    <property type="component" value="Unassembled WGS sequence"/>
</dbReference>
<protein>
    <submittedName>
        <fullName evidence="1">Uncharacterized protein</fullName>
    </submittedName>
</protein>
<organism evidence="1 2">
    <name type="scientific">Vermiconidia calcicola</name>
    <dbReference type="NCBI Taxonomy" id="1690605"/>
    <lineage>
        <taxon>Eukaryota</taxon>
        <taxon>Fungi</taxon>
        <taxon>Dikarya</taxon>
        <taxon>Ascomycota</taxon>
        <taxon>Pezizomycotina</taxon>
        <taxon>Dothideomycetes</taxon>
        <taxon>Dothideomycetidae</taxon>
        <taxon>Mycosphaerellales</taxon>
        <taxon>Extremaceae</taxon>
        <taxon>Vermiconidia</taxon>
    </lineage>
</organism>
<comment type="caution">
    <text evidence="1">The sequence shown here is derived from an EMBL/GenBank/DDBJ whole genome shotgun (WGS) entry which is preliminary data.</text>
</comment>
<name>A0ACC3MBU8_9PEZI</name>
<sequence>MVDYQSCTLAELADFVKNRDLLPFIHATVRKATRADYVDHLTRADRYWTFRFFDLPPELRNRIRRNLLLMDTGSFTCHPQILVASKQTNHEASSILYGENIIDVELSREGVLAHGCVCGPFYYSAAGGPHKLEERSLLGFQWPCFLQRTESMHFDVLTRFDPVERTLSLPHESYLETVLYSLCRFVQCSNKLNSFELRLLENSGAQIPEGELEKCVIPELMLSMPPLRLVRSIKRVYIGGFFDTVTDPLSPAAASVQLAKELIAGFPEVCERQIRASATASLLIGSTPSYWTHRLLKHLGALIARLHIMFDRTPKAMRMEFGLNMARVRLAWTNTGLEYQNNGVMRDIYQLLEVDIEMKRLLGGQGRFKELEAMDQPLVPRER</sequence>
<dbReference type="EMBL" id="JAUTXU010000342">
    <property type="protein sequence ID" value="KAK3684482.1"/>
    <property type="molecule type" value="Genomic_DNA"/>
</dbReference>
<keyword evidence="2" id="KW-1185">Reference proteome</keyword>